<organism evidence="2 3">
    <name type="scientific">Telmatospirillum siberiense</name>
    <dbReference type="NCBI Taxonomy" id="382514"/>
    <lineage>
        <taxon>Bacteria</taxon>
        <taxon>Pseudomonadati</taxon>
        <taxon>Pseudomonadota</taxon>
        <taxon>Alphaproteobacteria</taxon>
        <taxon>Rhodospirillales</taxon>
        <taxon>Rhodospirillaceae</taxon>
        <taxon>Telmatospirillum</taxon>
    </lineage>
</organism>
<gene>
    <name evidence="2" type="ORF">CWS72_09400</name>
</gene>
<evidence type="ECO:0000313" key="2">
    <source>
        <dbReference type="EMBL" id="PKU24876.1"/>
    </source>
</evidence>
<proteinExistence type="predicted"/>
<dbReference type="InterPro" id="IPR014729">
    <property type="entry name" value="Rossmann-like_a/b/a_fold"/>
</dbReference>
<dbReference type="InterPro" id="IPR005232">
    <property type="entry name" value="LarE"/>
</dbReference>
<dbReference type="EMBL" id="PIUM01000008">
    <property type="protein sequence ID" value="PKU24876.1"/>
    <property type="molecule type" value="Genomic_DNA"/>
</dbReference>
<dbReference type="Proteomes" id="UP000233293">
    <property type="component" value="Unassembled WGS sequence"/>
</dbReference>
<accession>A0A2N3PWV3</accession>
<dbReference type="GO" id="GO:0016783">
    <property type="term" value="F:sulfurtransferase activity"/>
    <property type="evidence" value="ECO:0007669"/>
    <property type="project" value="InterPro"/>
</dbReference>
<dbReference type="GO" id="GO:0016787">
    <property type="term" value="F:hydrolase activity"/>
    <property type="evidence" value="ECO:0007669"/>
    <property type="project" value="UniProtKB-KW"/>
</dbReference>
<comment type="caution">
    <text evidence="2">The sequence shown here is derived from an EMBL/GenBank/DDBJ whole genome shotgun (WGS) entry which is preliminary data.</text>
</comment>
<dbReference type="Gene3D" id="3.40.50.620">
    <property type="entry name" value="HUPs"/>
    <property type="match status" value="1"/>
</dbReference>
<keyword evidence="2" id="KW-0378">Hydrolase</keyword>
<reference evidence="3" key="1">
    <citation type="submission" date="2017-12" db="EMBL/GenBank/DDBJ databases">
        <title>Draft genome sequence of Telmatospirillum siberiense 26-4b1T, an acidotolerant peatland alphaproteobacterium potentially involved in sulfur cycling.</title>
        <authorList>
            <person name="Hausmann B."/>
            <person name="Pjevac P."/>
            <person name="Schreck K."/>
            <person name="Herbold C.W."/>
            <person name="Daims H."/>
            <person name="Wagner M."/>
            <person name="Pester M."/>
            <person name="Loy A."/>
        </authorList>
    </citation>
    <scope>NUCLEOTIDE SEQUENCE [LARGE SCALE GENOMIC DNA]</scope>
    <source>
        <strain evidence="3">26-4b1</strain>
    </source>
</reference>
<dbReference type="SUPFAM" id="SSF52402">
    <property type="entry name" value="Adenine nucleotide alpha hydrolases-like"/>
    <property type="match status" value="1"/>
</dbReference>
<dbReference type="OrthoDB" id="9776919at2"/>
<evidence type="ECO:0000256" key="1">
    <source>
        <dbReference type="PIRSR" id="PIRSR006661-1"/>
    </source>
</evidence>
<name>A0A2N3PWV3_9PROT</name>
<feature type="active site" description="Nucleophile and sulfur donor" evidence="1">
    <location>
        <position position="170"/>
    </location>
</feature>
<keyword evidence="3" id="KW-1185">Reference proteome</keyword>
<evidence type="ECO:0000313" key="3">
    <source>
        <dbReference type="Proteomes" id="UP000233293"/>
    </source>
</evidence>
<dbReference type="AlphaFoldDB" id="A0A2N3PWV3"/>
<dbReference type="InterPro" id="IPR052188">
    <property type="entry name" value="Ni-pincer_cofactor_biosynth"/>
</dbReference>
<dbReference type="PANTHER" id="PTHR43169">
    <property type="entry name" value="EXSB FAMILY PROTEIN"/>
    <property type="match status" value="1"/>
</dbReference>
<dbReference type="PIRSF" id="PIRSF006661">
    <property type="entry name" value="PP-lp_UCP006661"/>
    <property type="match status" value="1"/>
</dbReference>
<dbReference type="PANTHER" id="PTHR43169:SF2">
    <property type="entry name" value="NAD_GMP SYNTHASE DOMAIN-CONTAINING PROTEIN"/>
    <property type="match status" value="1"/>
</dbReference>
<sequence length="258" mass="27742">MNPDLDRLRSVLASMPGLAVAVSGGVDSLTLAHVASAVCPDFEAVHAVSPAVPASATERVRRHAKAHRWRFRLIETGEFADTAYLKNPVDRCYYCKSNLYRRMREVVGSKVIASGTNLDDLEDYRPGLNAASETGVVHPFVLAGIGKAALRGIARSLALVDIAELPAQPCLASRVETGIAIDATALGFIDRVEAEVRQHIANADVRCRITPMGVRLETSEQPPEAVLAVIAAWCESAGKTWLGLSEYRRGSAFKHGLG</sequence>
<protein>
    <submittedName>
        <fullName evidence="2">Adenine nucleotide alpha hydrolase</fullName>
    </submittedName>
</protein>